<dbReference type="RefSeq" id="WP_148816355.1">
    <property type="nucleotide sequence ID" value="NZ_CP043046.1"/>
</dbReference>
<name>A0A5C0AY49_9BURK</name>
<comment type="subcellular location">
    <subcellularLocation>
        <location evidence="1">Cell membrane</location>
        <topology evidence="1">Single-pass membrane protein</topology>
    </subcellularLocation>
    <subcellularLocation>
        <location evidence="7">Cell membrane</location>
        <topology evidence="7">Single-pass type II membrane protein</topology>
    </subcellularLocation>
</comment>
<dbReference type="OrthoDB" id="424972at2"/>
<keyword evidence="6 8" id="KW-0472">Membrane</keyword>
<dbReference type="Gene3D" id="3.30.420.270">
    <property type="match status" value="1"/>
</dbReference>
<dbReference type="GO" id="GO:0015031">
    <property type="term" value="P:protein transport"/>
    <property type="evidence" value="ECO:0007669"/>
    <property type="project" value="UniProtKB-KW"/>
</dbReference>
<dbReference type="AlphaFoldDB" id="A0A5C0AY49"/>
<feature type="transmembrane region" description="Helical" evidence="8">
    <location>
        <begin position="16"/>
        <end position="36"/>
    </location>
</feature>
<organism evidence="9 10">
    <name type="scientific">Pigmentiphaga aceris</name>
    <dbReference type="NCBI Taxonomy" id="1940612"/>
    <lineage>
        <taxon>Bacteria</taxon>
        <taxon>Pseudomonadati</taxon>
        <taxon>Pseudomonadota</taxon>
        <taxon>Betaproteobacteria</taxon>
        <taxon>Burkholderiales</taxon>
        <taxon>Alcaligenaceae</taxon>
        <taxon>Pigmentiphaga</taxon>
    </lineage>
</organism>
<proteinExistence type="inferred from homology"/>
<dbReference type="Pfam" id="PF02472">
    <property type="entry name" value="ExbD"/>
    <property type="match status" value="1"/>
</dbReference>
<dbReference type="PANTHER" id="PTHR30558:SF3">
    <property type="entry name" value="BIOPOLYMER TRANSPORT PROTEIN EXBD-RELATED"/>
    <property type="match status" value="1"/>
</dbReference>
<dbReference type="InterPro" id="IPR003400">
    <property type="entry name" value="ExbD"/>
</dbReference>
<dbReference type="EMBL" id="CP043046">
    <property type="protein sequence ID" value="QEI07308.1"/>
    <property type="molecule type" value="Genomic_DNA"/>
</dbReference>
<dbReference type="Proteomes" id="UP000325161">
    <property type="component" value="Chromosome"/>
</dbReference>
<evidence type="ECO:0000256" key="8">
    <source>
        <dbReference type="SAM" id="Phobius"/>
    </source>
</evidence>
<dbReference type="GO" id="GO:0005886">
    <property type="term" value="C:plasma membrane"/>
    <property type="evidence" value="ECO:0007669"/>
    <property type="project" value="UniProtKB-SubCell"/>
</dbReference>
<evidence type="ECO:0000256" key="6">
    <source>
        <dbReference type="ARBA" id="ARBA00023136"/>
    </source>
</evidence>
<evidence type="ECO:0000256" key="1">
    <source>
        <dbReference type="ARBA" id="ARBA00004162"/>
    </source>
</evidence>
<evidence type="ECO:0000256" key="2">
    <source>
        <dbReference type="ARBA" id="ARBA00005811"/>
    </source>
</evidence>
<evidence type="ECO:0000256" key="3">
    <source>
        <dbReference type="ARBA" id="ARBA00022475"/>
    </source>
</evidence>
<keyword evidence="7" id="KW-0653">Protein transport</keyword>
<dbReference type="KEGG" id="pacr:FXN63_16740"/>
<evidence type="ECO:0000256" key="4">
    <source>
        <dbReference type="ARBA" id="ARBA00022692"/>
    </source>
</evidence>
<keyword evidence="10" id="KW-1185">Reference proteome</keyword>
<evidence type="ECO:0000256" key="5">
    <source>
        <dbReference type="ARBA" id="ARBA00022989"/>
    </source>
</evidence>
<accession>A0A5C0AY49</accession>
<evidence type="ECO:0000256" key="7">
    <source>
        <dbReference type="RuleBase" id="RU003879"/>
    </source>
</evidence>
<reference evidence="9 10" key="1">
    <citation type="submission" date="2019-08" db="EMBL/GenBank/DDBJ databases">
        <title>Amphibian skin-associated Pigmentiphaga: genome sequence and occurrence across geography and hosts.</title>
        <authorList>
            <person name="Bletz M.C."/>
            <person name="Bunk B."/>
            <person name="Sproeer C."/>
            <person name="Biwer P."/>
            <person name="Reiter S."/>
            <person name="Rabemananjara F.C.E."/>
            <person name="Schulz S."/>
            <person name="Overmann J."/>
            <person name="Vences M."/>
        </authorList>
    </citation>
    <scope>NUCLEOTIDE SEQUENCE [LARGE SCALE GENOMIC DNA]</scope>
    <source>
        <strain evidence="9 10">Mada1488</strain>
    </source>
</reference>
<evidence type="ECO:0000313" key="10">
    <source>
        <dbReference type="Proteomes" id="UP000325161"/>
    </source>
</evidence>
<dbReference type="GO" id="GO:0022857">
    <property type="term" value="F:transmembrane transporter activity"/>
    <property type="evidence" value="ECO:0007669"/>
    <property type="project" value="InterPro"/>
</dbReference>
<dbReference type="PANTHER" id="PTHR30558">
    <property type="entry name" value="EXBD MEMBRANE COMPONENT OF PMF-DRIVEN MACROMOLECULE IMPORT SYSTEM"/>
    <property type="match status" value="1"/>
</dbReference>
<evidence type="ECO:0000313" key="9">
    <source>
        <dbReference type="EMBL" id="QEI07308.1"/>
    </source>
</evidence>
<keyword evidence="3" id="KW-1003">Cell membrane</keyword>
<keyword evidence="4 7" id="KW-0812">Transmembrane</keyword>
<gene>
    <name evidence="9" type="ORF">FXN63_16740</name>
</gene>
<keyword evidence="7" id="KW-0813">Transport</keyword>
<keyword evidence="5 8" id="KW-1133">Transmembrane helix</keyword>
<comment type="similarity">
    <text evidence="2 7">Belongs to the ExbD/TolR family.</text>
</comment>
<sequence>MKFRRAHQRDEPDINLIPLIDVLLVILIFLAASTAFTKVSALQIVLPTAQQNTPVDRSQDIVVAVAADGRYAVDGKLQAAGSSPTQLAEALRQAATGRDAPAVVVNADAAASHQSVIQVMEAARLAQIGRLNFATQNSPAAPR</sequence>
<protein>
    <submittedName>
        <fullName evidence="9">Biopolymer transporter ExbD</fullName>
    </submittedName>
</protein>